<dbReference type="OrthoDB" id="67965at2759"/>
<sequence>MADKARDNDPRSEVSKKRDLISRGNYTPTPAGKALFFTLRALDPFLQYSILAHGIGTSLLNCVGLRTLPPGLPAQTGIPVVDNLGVSPYRLILLGMSVGSAVKHNIWVTALSAESMSLSSAIVVGVFNTVMNGLNSYAFLLSATSASKASDSTFPQAPLIVGSALYITGILIELIAEFQRKRFKSDPKNKGRPYTGGLWSFARHINYGAYSLWRAGYAAAAGGWLWGSIIGAFFFTDFATRGVPILNEYCEKRYGEDWQRFKKQTKWRLFPGIY</sequence>
<name>A0A6A6EQ18_9PEZI</name>
<dbReference type="Pfam" id="PF06966">
    <property type="entry name" value="DUF1295"/>
    <property type="match status" value="1"/>
</dbReference>
<dbReference type="EMBL" id="ML994616">
    <property type="protein sequence ID" value="KAF2192006.1"/>
    <property type="molecule type" value="Genomic_DNA"/>
</dbReference>
<keyword evidence="4" id="KW-1185">Reference proteome</keyword>
<dbReference type="Proteomes" id="UP000800200">
    <property type="component" value="Unassembled WGS sequence"/>
</dbReference>
<feature type="region of interest" description="Disordered" evidence="1">
    <location>
        <begin position="1"/>
        <end position="25"/>
    </location>
</feature>
<dbReference type="PANTHER" id="PTHR32251:SF15">
    <property type="entry name" value="3-OXO-5-ALPHA-STEROID 4-DEHYDROGENASE (DUF1295)"/>
    <property type="match status" value="1"/>
</dbReference>
<keyword evidence="2" id="KW-0472">Membrane</keyword>
<organism evidence="3 4">
    <name type="scientific">Zopfia rhizophila CBS 207.26</name>
    <dbReference type="NCBI Taxonomy" id="1314779"/>
    <lineage>
        <taxon>Eukaryota</taxon>
        <taxon>Fungi</taxon>
        <taxon>Dikarya</taxon>
        <taxon>Ascomycota</taxon>
        <taxon>Pezizomycotina</taxon>
        <taxon>Dothideomycetes</taxon>
        <taxon>Dothideomycetes incertae sedis</taxon>
        <taxon>Zopfiaceae</taxon>
        <taxon>Zopfia</taxon>
    </lineage>
</organism>
<proteinExistence type="predicted"/>
<keyword evidence="2" id="KW-0812">Transmembrane</keyword>
<evidence type="ECO:0008006" key="5">
    <source>
        <dbReference type="Google" id="ProtNLM"/>
    </source>
</evidence>
<dbReference type="PANTHER" id="PTHR32251">
    <property type="entry name" value="3-OXO-5-ALPHA-STEROID 4-DEHYDROGENASE"/>
    <property type="match status" value="1"/>
</dbReference>
<dbReference type="Gene3D" id="1.20.120.1630">
    <property type="match status" value="1"/>
</dbReference>
<dbReference type="AlphaFoldDB" id="A0A6A6EQ18"/>
<evidence type="ECO:0000256" key="2">
    <source>
        <dbReference type="SAM" id="Phobius"/>
    </source>
</evidence>
<dbReference type="InterPro" id="IPR010721">
    <property type="entry name" value="UstE-like"/>
</dbReference>
<evidence type="ECO:0000313" key="3">
    <source>
        <dbReference type="EMBL" id="KAF2192006.1"/>
    </source>
</evidence>
<dbReference type="GO" id="GO:0016020">
    <property type="term" value="C:membrane"/>
    <property type="evidence" value="ECO:0007669"/>
    <property type="project" value="TreeGrafter"/>
</dbReference>
<accession>A0A6A6EQ18</accession>
<feature type="compositionally biased region" description="Basic and acidic residues" evidence="1">
    <location>
        <begin position="1"/>
        <end position="21"/>
    </location>
</feature>
<gene>
    <name evidence="3" type="ORF">K469DRAFT_719072</name>
</gene>
<keyword evidence="2" id="KW-1133">Transmembrane helix</keyword>
<evidence type="ECO:0000313" key="4">
    <source>
        <dbReference type="Proteomes" id="UP000800200"/>
    </source>
</evidence>
<protein>
    <recommendedName>
        <fullName evidence="5">Steroid 5-alpha reductase C-terminal domain-containing protein</fullName>
    </recommendedName>
</protein>
<reference evidence="3" key="1">
    <citation type="journal article" date="2020" name="Stud. Mycol.">
        <title>101 Dothideomycetes genomes: a test case for predicting lifestyles and emergence of pathogens.</title>
        <authorList>
            <person name="Haridas S."/>
            <person name="Albert R."/>
            <person name="Binder M."/>
            <person name="Bloem J."/>
            <person name="Labutti K."/>
            <person name="Salamov A."/>
            <person name="Andreopoulos B."/>
            <person name="Baker S."/>
            <person name="Barry K."/>
            <person name="Bills G."/>
            <person name="Bluhm B."/>
            <person name="Cannon C."/>
            <person name="Castanera R."/>
            <person name="Culley D."/>
            <person name="Daum C."/>
            <person name="Ezra D."/>
            <person name="Gonzalez J."/>
            <person name="Henrissat B."/>
            <person name="Kuo A."/>
            <person name="Liang C."/>
            <person name="Lipzen A."/>
            <person name="Lutzoni F."/>
            <person name="Magnuson J."/>
            <person name="Mondo S."/>
            <person name="Nolan M."/>
            <person name="Ohm R."/>
            <person name="Pangilinan J."/>
            <person name="Park H.-J."/>
            <person name="Ramirez L."/>
            <person name="Alfaro M."/>
            <person name="Sun H."/>
            <person name="Tritt A."/>
            <person name="Yoshinaga Y."/>
            <person name="Zwiers L.-H."/>
            <person name="Turgeon B."/>
            <person name="Goodwin S."/>
            <person name="Spatafora J."/>
            <person name="Crous P."/>
            <person name="Grigoriev I."/>
        </authorList>
    </citation>
    <scope>NUCLEOTIDE SEQUENCE</scope>
    <source>
        <strain evidence="3">CBS 207.26</strain>
    </source>
</reference>
<evidence type="ECO:0000256" key="1">
    <source>
        <dbReference type="SAM" id="MobiDB-lite"/>
    </source>
</evidence>
<feature type="transmembrane region" description="Helical" evidence="2">
    <location>
        <begin position="157"/>
        <end position="176"/>
    </location>
</feature>